<dbReference type="EMBL" id="CACRXK020009046">
    <property type="protein sequence ID" value="CAB4016262.1"/>
    <property type="molecule type" value="Genomic_DNA"/>
</dbReference>
<evidence type="ECO:0000256" key="5">
    <source>
        <dbReference type="ARBA" id="ARBA00022015"/>
    </source>
</evidence>
<name>A0A6S7JHT3_PARCT</name>
<dbReference type="Proteomes" id="UP001152795">
    <property type="component" value="Unassembled WGS sequence"/>
</dbReference>
<evidence type="ECO:0000256" key="3">
    <source>
        <dbReference type="ARBA" id="ARBA00004186"/>
    </source>
</evidence>
<evidence type="ECO:0000313" key="12">
    <source>
        <dbReference type="Proteomes" id="UP001152795"/>
    </source>
</evidence>
<comment type="caution">
    <text evidence="11">The sequence shown here is derived from an EMBL/GenBank/DDBJ whole genome shotgun (WGS) entry which is preliminary data.</text>
</comment>
<organism evidence="11 12">
    <name type="scientific">Paramuricea clavata</name>
    <name type="common">Red gorgonian</name>
    <name type="synonym">Violescent sea-whip</name>
    <dbReference type="NCBI Taxonomy" id="317549"/>
    <lineage>
        <taxon>Eukaryota</taxon>
        <taxon>Metazoa</taxon>
        <taxon>Cnidaria</taxon>
        <taxon>Anthozoa</taxon>
        <taxon>Octocorallia</taxon>
        <taxon>Malacalcyonacea</taxon>
        <taxon>Plexauridae</taxon>
        <taxon>Paramuricea</taxon>
    </lineage>
</organism>
<comment type="subcellular location">
    <subcellularLocation>
        <location evidence="2">Cytoplasm</location>
        <location evidence="2">Cytoskeleton</location>
        <location evidence="2">Cilium basal body</location>
    </subcellularLocation>
    <subcellularLocation>
        <location evidence="1">Cytoplasm</location>
        <location evidence="1">Cytoskeleton</location>
        <location evidence="1">Microtubule organizing center</location>
        <location evidence="1">Centrosome</location>
        <location evidence="1">Centriole</location>
    </subcellularLocation>
    <subcellularLocation>
        <location evidence="3">Cytoplasm</location>
        <location evidence="3">Cytoskeleton</location>
        <location evidence="3">Spindle</location>
    </subcellularLocation>
</comment>
<dbReference type="GO" id="GO:0000922">
    <property type="term" value="C:spindle pole"/>
    <property type="evidence" value="ECO:0007669"/>
    <property type="project" value="TreeGrafter"/>
</dbReference>
<dbReference type="PANTHER" id="PTHR31539:SF1">
    <property type="entry name" value="CENTROSOMAL PROTEIN OF 19 KDA"/>
    <property type="match status" value="1"/>
</dbReference>
<evidence type="ECO:0000313" key="11">
    <source>
        <dbReference type="EMBL" id="CAB4016262.1"/>
    </source>
</evidence>
<dbReference type="AlphaFoldDB" id="A0A6S7JHT3"/>
<proteinExistence type="inferred from homology"/>
<evidence type="ECO:0000256" key="9">
    <source>
        <dbReference type="ARBA" id="ARBA00023212"/>
    </source>
</evidence>
<keyword evidence="6" id="KW-0963">Cytoplasm</keyword>
<keyword evidence="12" id="KW-1185">Reference proteome</keyword>
<reference evidence="11" key="1">
    <citation type="submission" date="2020-04" db="EMBL/GenBank/DDBJ databases">
        <authorList>
            <person name="Alioto T."/>
            <person name="Alioto T."/>
            <person name="Gomez Garrido J."/>
        </authorList>
    </citation>
    <scope>NUCLEOTIDE SEQUENCE</scope>
    <source>
        <strain evidence="11">A484AB</strain>
    </source>
</reference>
<keyword evidence="7" id="KW-0970">Cilium biogenesis/degradation</keyword>
<accession>A0A6S7JHT3</accession>
<dbReference type="GO" id="GO:0097712">
    <property type="term" value="P:vesicle targeting, trans-Golgi to periciliary membrane compartment"/>
    <property type="evidence" value="ECO:0007669"/>
    <property type="project" value="TreeGrafter"/>
</dbReference>
<evidence type="ECO:0000256" key="6">
    <source>
        <dbReference type="ARBA" id="ARBA00022490"/>
    </source>
</evidence>
<evidence type="ECO:0000256" key="2">
    <source>
        <dbReference type="ARBA" id="ARBA00004120"/>
    </source>
</evidence>
<dbReference type="PANTHER" id="PTHR31539">
    <property type="entry name" value="CENTROSOMAL PROTEIN OF 19K CEP19"/>
    <property type="match status" value="1"/>
</dbReference>
<dbReference type="OrthoDB" id="2163581at2759"/>
<dbReference type="InterPro" id="IPR029412">
    <property type="entry name" value="CEP19"/>
</dbReference>
<evidence type="ECO:0000256" key="7">
    <source>
        <dbReference type="ARBA" id="ARBA00022794"/>
    </source>
</evidence>
<sequence length="155" mass="18069">MYTPRQCGVKFDPPALVLYYVINATGKVHRRSMPLRNFSSESNLDDMVTNLKSGRHKRYLEKIPSEQIHRLLSKIQEQLPQQKDDDVISNNDVEDLNKLNDTELNKKKAEMDQVFEQHRVRAGDEGFQYDVEVDFENGKNVSGWDSDEEYSDPDF</sequence>
<evidence type="ECO:0000256" key="10">
    <source>
        <dbReference type="ARBA" id="ARBA00023273"/>
    </source>
</evidence>
<comment type="similarity">
    <text evidence="4">Belongs to the CEP19 family.</text>
</comment>
<dbReference type="GO" id="GO:0005814">
    <property type="term" value="C:centriole"/>
    <property type="evidence" value="ECO:0007669"/>
    <property type="project" value="UniProtKB-SubCell"/>
</dbReference>
<keyword evidence="9" id="KW-0206">Cytoskeleton</keyword>
<dbReference type="GO" id="GO:0036064">
    <property type="term" value="C:ciliary basal body"/>
    <property type="evidence" value="ECO:0007669"/>
    <property type="project" value="TreeGrafter"/>
</dbReference>
<protein>
    <recommendedName>
        <fullName evidence="5">Centrosomal protein of 19 kDa</fullName>
    </recommendedName>
</protein>
<keyword evidence="8" id="KW-0969">Cilium</keyword>
<evidence type="ECO:0000256" key="4">
    <source>
        <dbReference type="ARBA" id="ARBA00009371"/>
    </source>
</evidence>
<keyword evidence="10" id="KW-0966">Cell projection</keyword>
<dbReference type="GO" id="GO:0005813">
    <property type="term" value="C:centrosome"/>
    <property type="evidence" value="ECO:0007669"/>
    <property type="project" value="TreeGrafter"/>
</dbReference>
<dbReference type="Pfam" id="PF14933">
    <property type="entry name" value="CEP19"/>
    <property type="match status" value="1"/>
</dbReference>
<dbReference type="GO" id="GO:0034454">
    <property type="term" value="P:microtubule anchoring at centrosome"/>
    <property type="evidence" value="ECO:0007669"/>
    <property type="project" value="TreeGrafter"/>
</dbReference>
<gene>
    <name evidence="11" type="ORF">PACLA_8A038706</name>
</gene>
<evidence type="ECO:0000256" key="8">
    <source>
        <dbReference type="ARBA" id="ARBA00023069"/>
    </source>
</evidence>
<evidence type="ECO:0000256" key="1">
    <source>
        <dbReference type="ARBA" id="ARBA00004114"/>
    </source>
</evidence>